<comment type="caution">
    <text evidence="1">The sequence shown here is derived from an EMBL/GenBank/DDBJ whole genome shotgun (WGS) entry which is preliminary data.</text>
</comment>
<gene>
    <name evidence="1" type="ORF">G9H71_18015</name>
</gene>
<dbReference type="Gene3D" id="3.60.15.10">
    <property type="entry name" value="Ribonuclease Z/Hydroxyacylglutathione hydrolase-like"/>
    <property type="match status" value="1"/>
</dbReference>
<accession>A0ABX0GZZ5</accession>
<proteinExistence type="predicted"/>
<evidence type="ECO:0000313" key="2">
    <source>
        <dbReference type="Proteomes" id="UP000800981"/>
    </source>
</evidence>
<dbReference type="EMBL" id="JAANNP010000045">
    <property type="protein sequence ID" value="NHC15681.1"/>
    <property type="molecule type" value="Genomic_DNA"/>
</dbReference>
<dbReference type="Proteomes" id="UP000800981">
    <property type="component" value="Unassembled WGS sequence"/>
</dbReference>
<evidence type="ECO:0008006" key="3">
    <source>
        <dbReference type="Google" id="ProtNLM"/>
    </source>
</evidence>
<protein>
    <recommendedName>
        <fullName evidence="3">Metallo-beta-lactamase superfamily protein</fullName>
    </recommendedName>
</protein>
<dbReference type="RefSeq" id="WP_166284175.1">
    <property type="nucleotide sequence ID" value="NZ_JAANNP010000045.1"/>
</dbReference>
<dbReference type="InterPro" id="IPR036866">
    <property type="entry name" value="RibonucZ/Hydroxyglut_hydro"/>
</dbReference>
<keyword evidence="2" id="KW-1185">Reference proteome</keyword>
<reference evidence="1 2" key="1">
    <citation type="submission" date="2020-03" db="EMBL/GenBank/DDBJ databases">
        <title>Two novel Motilibacter sp.</title>
        <authorList>
            <person name="Liu S."/>
        </authorList>
    </citation>
    <scope>NUCLEOTIDE SEQUENCE [LARGE SCALE GENOMIC DNA]</scope>
    <source>
        <strain evidence="1 2">E257</strain>
    </source>
</reference>
<organism evidence="1 2">
    <name type="scientific">Motilibacter deserti</name>
    <dbReference type="NCBI Taxonomy" id="2714956"/>
    <lineage>
        <taxon>Bacteria</taxon>
        <taxon>Bacillati</taxon>
        <taxon>Actinomycetota</taxon>
        <taxon>Actinomycetes</taxon>
        <taxon>Motilibacterales</taxon>
        <taxon>Motilibacteraceae</taxon>
        <taxon>Motilibacter</taxon>
    </lineage>
</organism>
<dbReference type="SUPFAM" id="SSF56281">
    <property type="entry name" value="Metallo-hydrolase/oxidoreductase"/>
    <property type="match status" value="1"/>
</dbReference>
<sequence length="270" mass="26943">MAAGAVRIALDTWVVPRWVPAAGGQLTLLNSLVLTGSEPVLVDTGPSLADGLPSTGARLSVGRLPSAEALSLDGGDEAAWSVVDPGDVRWVVLTSDHSCHAGALMEVLAACPLALVVAAPAVAARLLAAHPGLTGRVRPAAPGRPLPVHGRALLPIEAGPDVLGLADPQAGLLWAADAFAAPVPARVLDPAELPEWDWAGALREYAAASPCHAGSGAAQAAALAAGWPGPKAPELVVPAHGPLLRGRLVAEAAAVHGAPFAAPVLRAAGP</sequence>
<name>A0ABX0GZZ5_9ACTN</name>
<evidence type="ECO:0000313" key="1">
    <source>
        <dbReference type="EMBL" id="NHC15681.1"/>
    </source>
</evidence>